<evidence type="ECO:0000313" key="3">
    <source>
        <dbReference type="Proteomes" id="UP000799118"/>
    </source>
</evidence>
<dbReference type="InterPro" id="IPR040521">
    <property type="entry name" value="KDZ"/>
</dbReference>
<feature type="region of interest" description="Disordered" evidence="1">
    <location>
        <begin position="310"/>
        <end position="358"/>
    </location>
</feature>
<feature type="region of interest" description="Disordered" evidence="1">
    <location>
        <begin position="1"/>
        <end position="45"/>
    </location>
</feature>
<dbReference type="OrthoDB" id="3259803at2759"/>
<accession>A0A6A4GQJ9</accession>
<evidence type="ECO:0000256" key="1">
    <source>
        <dbReference type="SAM" id="MobiDB-lite"/>
    </source>
</evidence>
<dbReference type="Pfam" id="PF18758">
    <property type="entry name" value="KDZ"/>
    <property type="match status" value="1"/>
</dbReference>
<protein>
    <recommendedName>
        <fullName evidence="4">CxC1-like cysteine cluster associated with KDZ transposases domain-containing protein</fullName>
    </recommendedName>
</protein>
<dbReference type="Proteomes" id="UP000799118">
    <property type="component" value="Unassembled WGS sequence"/>
</dbReference>
<dbReference type="PANTHER" id="PTHR33096:SF1">
    <property type="entry name" value="CXC1-LIKE CYSTEINE CLUSTER ASSOCIATED WITH KDZ TRANSPOSASES DOMAIN-CONTAINING PROTEIN"/>
    <property type="match status" value="1"/>
</dbReference>
<evidence type="ECO:0008006" key="4">
    <source>
        <dbReference type="Google" id="ProtNLM"/>
    </source>
</evidence>
<name>A0A6A4GQJ9_9AGAR</name>
<reference evidence="2" key="1">
    <citation type="journal article" date="2019" name="Environ. Microbiol.">
        <title>Fungal ecological strategies reflected in gene transcription - a case study of two litter decomposers.</title>
        <authorList>
            <person name="Barbi F."/>
            <person name="Kohler A."/>
            <person name="Barry K."/>
            <person name="Baskaran P."/>
            <person name="Daum C."/>
            <person name="Fauchery L."/>
            <person name="Ihrmark K."/>
            <person name="Kuo A."/>
            <person name="LaButti K."/>
            <person name="Lipzen A."/>
            <person name="Morin E."/>
            <person name="Grigoriev I.V."/>
            <person name="Henrissat B."/>
            <person name="Lindahl B."/>
            <person name="Martin F."/>
        </authorList>
    </citation>
    <scope>NUCLEOTIDE SEQUENCE</scope>
    <source>
        <strain evidence="2">JB14</strain>
    </source>
</reference>
<organism evidence="2 3">
    <name type="scientific">Gymnopus androsaceus JB14</name>
    <dbReference type="NCBI Taxonomy" id="1447944"/>
    <lineage>
        <taxon>Eukaryota</taxon>
        <taxon>Fungi</taxon>
        <taxon>Dikarya</taxon>
        <taxon>Basidiomycota</taxon>
        <taxon>Agaricomycotina</taxon>
        <taxon>Agaricomycetes</taxon>
        <taxon>Agaricomycetidae</taxon>
        <taxon>Agaricales</taxon>
        <taxon>Marasmiineae</taxon>
        <taxon>Omphalotaceae</taxon>
        <taxon>Gymnopus</taxon>
    </lineage>
</organism>
<sequence>MSRLRLQKKDLQKAPVVGQTPPRSAYKLFSSSPRSSSPTKKNARPIVYLPNGKTLSQRIHLPIPRGQVGFLERPNDDRGMSTGGLSSAPGDVHDVFGADGDAFIPPTPHSRKRLAQSARWENEVLPRLIAPYMSYVRQSSNLAEELSSEAEECVCLNKGLELEVVVVRFDKLERITLRTCACQPAATQLMKCGLFGCAPLRPSLAVDLRVLDFVTRLFLRISPNNTAVCNTIEDFLKCQGYHLCGQVHFHRYFGKLGIDYTLKDPLRRRFANALQWYNRLQQSTNVFVDGILQNSHQAIQVDAEDTNFTHENLPAWNNPQSEGLFTSENSPSPASDEEDQRPGKRGCREPASSTHTRPSDYLAHMVSNMFRWEVLFFRRPELLGLRRRLLHAKEQQAQDSGSETRSIRKLYPRRDASGKAKKTTPNPDEEDGFEGSLRSQTPYWMQVVKALLLPMANRQKASTQFFDLTALMGLLCRHDRVLWLVNMTTPGERQHYALTLIDMLFQHLPDHWTVGLLYDIACQLERSYVKWDLLKEEYLDLSGIRNFRVPCLRSSAGHASVSIILGSARVKFGQHHQRLYTLDSQIQHLDRESLWGLGLWIARKWKHAQTKCEQAEKDVSWSMRSAEFLCDQWQAQVESQTKPLPGQSKGSARKALEKVMTDLSAEPYEVTTAELELEPLREKLKKTQKLVTTKESQFITHRMNARALKLRLRQKLCSRKFEQRPTRTILPSADEYLGM</sequence>
<dbReference type="PANTHER" id="PTHR33096">
    <property type="entry name" value="CXC2 DOMAIN-CONTAINING PROTEIN"/>
    <property type="match status" value="1"/>
</dbReference>
<evidence type="ECO:0000313" key="2">
    <source>
        <dbReference type="EMBL" id="KAE9387643.1"/>
    </source>
</evidence>
<feature type="compositionally biased region" description="Polar residues" evidence="1">
    <location>
        <begin position="315"/>
        <end position="333"/>
    </location>
</feature>
<feature type="region of interest" description="Disordered" evidence="1">
    <location>
        <begin position="393"/>
        <end position="436"/>
    </location>
</feature>
<gene>
    <name evidence="2" type="ORF">BT96DRAFT_1004925</name>
</gene>
<proteinExistence type="predicted"/>
<dbReference type="EMBL" id="ML769788">
    <property type="protein sequence ID" value="KAE9387643.1"/>
    <property type="molecule type" value="Genomic_DNA"/>
</dbReference>
<dbReference type="AlphaFoldDB" id="A0A6A4GQJ9"/>
<keyword evidence="3" id="KW-1185">Reference proteome</keyword>